<gene>
    <name evidence="3" type="primary">csiE</name>
    <name evidence="3" type="ORF">FEM41_23535</name>
</gene>
<name>A0A4P8YNF5_9ENTR</name>
<accession>A0A4P8YNF5</accession>
<dbReference type="InterPro" id="IPR050661">
    <property type="entry name" value="BglG_antiterminators"/>
</dbReference>
<sequence length="426" mass="48859">MMTLLQPPPSVLSDPQRRCHLLLTLCLPGQTVTPQVIARLNGVDEAVVHQDIADARHEIRENYRLNILTQPDGSYRIEGTALDRRLCLLHWLRRGLRLCPDFVRHQFAPALKQELRQQGISRALYDDTNLQALVNLCSRRLQRQFTPGDNQFLNLYLQFCLTQHQQGHIPQFSDSQRRWAQTRAEALAAKEIVRHWDRRTPHPPHENERLFLAVLFMLLRTPDPRNDSQRQDRRLKRAIADLIAHFRELSGRDFSDEKGLSRQLYIHLAQALDRSLFDIMVASPVTRDVATLYPKLMRTTREALIPFENRYGVRFSDDEAGLVAVIFGAWLMQAQDLHERQVLIVTGANPALEAEIEQQLRELTLLPIAIRHQSLTDFQASGSPKGVAVIVTPYATPLPLVSPPLIHSEGPLGERQQRHIREILEG</sequence>
<evidence type="ECO:0000313" key="4">
    <source>
        <dbReference type="Proteomes" id="UP000302163"/>
    </source>
</evidence>
<dbReference type="Gene3D" id="1.10.1790.10">
    <property type="entry name" value="PRD domain"/>
    <property type="match status" value="1"/>
</dbReference>
<keyword evidence="1" id="KW-0677">Repeat</keyword>
<dbReference type="PANTHER" id="PTHR30185:SF14">
    <property type="entry name" value="STATIONARY PHASE-INDUCIBLE PROTEIN CSIE-RELATED"/>
    <property type="match status" value="1"/>
</dbReference>
<reference evidence="3 4" key="1">
    <citation type="submission" date="2019-05" db="EMBL/GenBank/DDBJ databases">
        <title>Complete genome sequence of Izhakiella calystegiae KSNA2, an endophyte isolated from beach morning glory (Calystegia soldanella).</title>
        <authorList>
            <person name="Jiang L."/>
            <person name="Jeong J.C."/>
            <person name="Kim C.Y."/>
            <person name="Kim D.H."/>
            <person name="Kim S.W."/>
            <person name="Lee j."/>
        </authorList>
    </citation>
    <scope>NUCLEOTIDE SEQUENCE [LARGE SCALE GENOMIC DNA]</scope>
    <source>
        <strain evidence="3 4">KSNA2</strain>
    </source>
</reference>
<dbReference type="RefSeq" id="WP_138098914.1">
    <property type="nucleotide sequence ID" value="NZ_CP040428.1"/>
</dbReference>
<dbReference type="EMBL" id="CP040428">
    <property type="protein sequence ID" value="QCT22405.1"/>
    <property type="molecule type" value="Genomic_DNA"/>
</dbReference>
<dbReference type="Proteomes" id="UP000302163">
    <property type="component" value="Chromosome"/>
</dbReference>
<dbReference type="PANTHER" id="PTHR30185">
    <property type="entry name" value="CRYPTIC BETA-GLUCOSIDE BGL OPERON ANTITERMINATOR"/>
    <property type="match status" value="1"/>
</dbReference>
<dbReference type="GO" id="GO:0006355">
    <property type="term" value="P:regulation of DNA-templated transcription"/>
    <property type="evidence" value="ECO:0007669"/>
    <property type="project" value="InterPro"/>
</dbReference>
<dbReference type="NCBIfam" id="NF008597">
    <property type="entry name" value="PRK11564.1"/>
    <property type="match status" value="1"/>
</dbReference>
<proteinExistence type="predicted"/>
<protein>
    <submittedName>
        <fullName evidence="3">Stationary phase inducible protein CsiE</fullName>
    </submittedName>
</protein>
<feature type="domain" description="PRD" evidence="2">
    <location>
        <begin position="230"/>
        <end position="337"/>
    </location>
</feature>
<keyword evidence="4" id="KW-1185">Reference proteome</keyword>
<dbReference type="SUPFAM" id="SSF63520">
    <property type="entry name" value="PTS-regulatory domain, PRD"/>
    <property type="match status" value="1"/>
</dbReference>
<dbReference type="InterPro" id="IPR036634">
    <property type="entry name" value="PRD_sf"/>
</dbReference>
<evidence type="ECO:0000259" key="2">
    <source>
        <dbReference type="PROSITE" id="PS51372"/>
    </source>
</evidence>
<evidence type="ECO:0000313" key="3">
    <source>
        <dbReference type="EMBL" id="QCT22405.1"/>
    </source>
</evidence>
<dbReference type="AlphaFoldDB" id="A0A4P8YNF5"/>
<dbReference type="PROSITE" id="PS51372">
    <property type="entry name" value="PRD_2"/>
    <property type="match status" value="1"/>
</dbReference>
<evidence type="ECO:0000256" key="1">
    <source>
        <dbReference type="ARBA" id="ARBA00022737"/>
    </source>
</evidence>
<dbReference type="OrthoDB" id="6415323at2"/>
<dbReference type="KEGG" id="izh:FEM41_23535"/>
<organism evidence="3 4">
    <name type="scientific">Jejubacter calystegiae</name>
    <dbReference type="NCBI Taxonomy" id="2579935"/>
    <lineage>
        <taxon>Bacteria</taxon>
        <taxon>Pseudomonadati</taxon>
        <taxon>Pseudomonadota</taxon>
        <taxon>Gammaproteobacteria</taxon>
        <taxon>Enterobacterales</taxon>
        <taxon>Enterobacteriaceae</taxon>
        <taxon>Jejubacter</taxon>
    </lineage>
</organism>
<dbReference type="Pfam" id="PF00874">
    <property type="entry name" value="PRD"/>
    <property type="match status" value="2"/>
</dbReference>
<dbReference type="InterPro" id="IPR011608">
    <property type="entry name" value="PRD"/>
</dbReference>